<dbReference type="RefSeq" id="XP_009786305.1">
    <property type="nucleotide sequence ID" value="XM_009788003.1"/>
</dbReference>
<name>A0A1U7XIK8_NICSY</name>
<proteinExistence type="predicted"/>
<accession>A0A1U7XIK8</accession>
<protein>
    <submittedName>
        <fullName evidence="2">Uncharacterized protein LOC104234441</fullName>
    </submittedName>
</protein>
<evidence type="ECO:0000313" key="2">
    <source>
        <dbReference type="RefSeq" id="XP_009786305.1"/>
    </source>
</evidence>
<dbReference type="InterPro" id="IPR021109">
    <property type="entry name" value="Peptidase_aspartic_dom_sf"/>
</dbReference>
<evidence type="ECO:0000313" key="1">
    <source>
        <dbReference type="Proteomes" id="UP000189701"/>
    </source>
</evidence>
<dbReference type="eggNOG" id="KOG0017">
    <property type="taxonomic scope" value="Eukaryota"/>
</dbReference>
<dbReference type="AlphaFoldDB" id="A0A1U7XIK8"/>
<gene>
    <name evidence="2" type="primary">LOC104234441</name>
</gene>
<dbReference type="Gene3D" id="2.40.70.10">
    <property type="entry name" value="Acid Proteases"/>
    <property type="match status" value="1"/>
</dbReference>
<organism evidence="1 2">
    <name type="scientific">Nicotiana sylvestris</name>
    <name type="common">Wood tobacco</name>
    <name type="synonym">South American tobacco</name>
    <dbReference type="NCBI Taxonomy" id="4096"/>
    <lineage>
        <taxon>Eukaryota</taxon>
        <taxon>Viridiplantae</taxon>
        <taxon>Streptophyta</taxon>
        <taxon>Embryophyta</taxon>
        <taxon>Tracheophyta</taxon>
        <taxon>Spermatophyta</taxon>
        <taxon>Magnoliopsida</taxon>
        <taxon>eudicotyledons</taxon>
        <taxon>Gunneridae</taxon>
        <taxon>Pentapetalae</taxon>
        <taxon>asterids</taxon>
        <taxon>lamiids</taxon>
        <taxon>Solanales</taxon>
        <taxon>Solanaceae</taxon>
        <taxon>Nicotianoideae</taxon>
        <taxon>Nicotianeae</taxon>
        <taxon>Nicotiana</taxon>
    </lineage>
</organism>
<dbReference type="Proteomes" id="UP000189701">
    <property type="component" value="Unplaced"/>
</dbReference>
<dbReference type="PANTHER" id="PTHR33067">
    <property type="entry name" value="RNA-DIRECTED DNA POLYMERASE-RELATED"/>
    <property type="match status" value="1"/>
</dbReference>
<sequence>MSYAEACEILDEMVDTSSARQGRANVPQGDPNMIHLHIELHDHGREIAELTTTMTQLAKAQIQQVQGLKQVNAMDKQRNANNDEVRIDIDDKVEETHKEVNLSRKHIVDILEPVVPKAKVPMPRPPPPHPQRIAKQNGENQFKKFIDMMKSLSINVPLVEVLDQMPDFAKFMNDLVKKKRSMNCINLMPYSVFKTLGIGKPRPISMRLHMADRTMKKPLCIINGVFVRVDEFILPTDFVIIDCEVDYDVSIILGTPILSTGKAELMLNPKNLLFGFVMRRWFSICASL</sequence>
<dbReference type="PANTHER" id="PTHR33067:SF9">
    <property type="entry name" value="RNA-DIRECTED DNA POLYMERASE"/>
    <property type="match status" value="1"/>
</dbReference>
<keyword evidence="1" id="KW-1185">Reference proteome</keyword>
<reference evidence="1" key="1">
    <citation type="journal article" date="2013" name="Genome Biol.">
        <title>Reference genomes and transcriptomes of Nicotiana sylvestris and Nicotiana tomentosiformis.</title>
        <authorList>
            <person name="Sierro N."/>
            <person name="Battey J.N."/>
            <person name="Ouadi S."/>
            <person name="Bovet L."/>
            <person name="Goepfert S."/>
            <person name="Bakaher N."/>
            <person name="Peitsch M.C."/>
            <person name="Ivanov N.V."/>
        </authorList>
    </citation>
    <scope>NUCLEOTIDE SEQUENCE [LARGE SCALE GENOMIC DNA]</scope>
</reference>
<reference evidence="2" key="2">
    <citation type="submission" date="2025-08" db="UniProtKB">
        <authorList>
            <consortium name="RefSeq"/>
        </authorList>
    </citation>
    <scope>IDENTIFICATION</scope>
    <source>
        <tissue evidence="2">Leaf</tissue>
    </source>
</reference>